<protein>
    <recommendedName>
        <fullName evidence="3">SpoVT-AbrB domain-containing protein</fullName>
    </recommendedName>
</protein>
<accession>A0ABS3LEA3</accession>
<evidence type="ECO:0008006" key="3">
    <source>
        <dbReference type="Google" id="ProtNLM"/>
    </source>
</evidence>
<dbReference type="Gene3D" id="2.10.260.10">
    <property type="match status" value="1"/>
</dbReference>
<dbReference type="RefSeq" id="WP_207674011.1">
    <property type="nucleotide sequence ID" value="NZ_JAFREM010000019.1"/>
</dbReference>
<evidence type="ECO:0000313" key="1">
    <source>
        <dbReference type="EMBL" id="MBO1307081.1"/>
    </source>
</evidence>
<comment type="caution">
    <text evidence="1">The sequence shown here is derived from an EMBL/GenBank/DDBJ whole genome shotgun (WGS) entry which is preliminary data.</text>
</comment>
<dbReference type="Proteomes" id="UP000664601">
    <property type="component" value="Unassembled WGS sequence"/>
</dbReference>
<name>A0ABS3LEA3_9ENTE</name>
<dbReference type="InterPro" id="IPR037914">
    <property type="entry name" value="SpoVT-AbrB_sf"/>
</dbReference>
<gene>
    <name evidence="1" type="ORF">JZO70_12965</name>
</gene>
<proteinExistence type="predicted"/>
<reference evidence="1 2" key="1">
    <citation type="submission" date="2021-03" db="EMBL/GenBank/DDBJ databases">
        <title>Enterococcal diversity collection.</title>
        <authorList>
            <person name="Gilmore M.S."/>
            <person name="Schwartzman J."/>
            <person name="Van Tyne D."/>
            <person name="Martin M."/>
            <person name="Earl A.M."/>
            <person name="Manson A.L."/>
            <person name="Straub T."/>
            <person name="Salamzade R."/>
            <person name="Saavedra J."/>
            <person name="Lebreton F."/>
            <person name="Prichula J."/>
            <person name="Schaufler K."/>
            <person name="Gaca A."/>
            <person name="Sgardioli B."/>
            <person name="Wagenaar J."/>
            <person name="Strong T."/>
        </authorList>
    </citation>
    <scope>NUCLEOTIDE SEQUENCE [LARGE SCALE GENOMIC DNA]</scope>
    <source>
        <strain evidence="1 2">669A</strain>
    </source>
</reference>
<sequence length="83" mass="9737">MQQVVKLSKLGSSNAICIPENIWKKLNIDPEAKFYLDVNEKKQIVLTRVENDNYLQTLFKDYDAKESDKVTFDWGEPRGREML</sequence>
<dbReference type="EMBL" id="JAFREM010000019">
    <property type="protein sequence ID" value="MBO1307081.1"/>
    <property type="molecule type" value="Genomic_DNA"/>
</dbReference>
<organism evidence="1 2">
    <name type="scientific">Candidatus Enterococcus moelleringii</name>
    <dbReference type="NCBI Taxonomy" id="2815325"/>
    <lineage>
        <taxon>Bacteria</taxon>
        <taxon>Bacillati</taxon>
        <taxon>Bacillota</taxon>
        <taxon>Bacilli</taxon>
        <taxon>Lactobacillales</taxon>
        <taxon>Enterococcaceae</taxon>
        <taxon>Enterococcus</taxon>
    </lineage>
</organism>
<dbReference type="SUPFAM" id="SSF89447">
    <property type="entry name" value="AbrB/MazE/MraZ-like"/>
    <property type="match status" value="1"/>
</dbReference>
<keyword evidence="2" id="KW-1185">Reference proteome</keyword>
<evidence type="ECO:0000313" key="2">
    <source>
        <dbReference type="Proteomes" id="UP000664601"/>
    </source>
</evidence>